<gene>
    <name evidence="1" type="ORF">BCON_0124g00130</name>
</gene>
<name>A0A4Z1HWI2_9HELO</name>
<dbReference type="Proteomes" id="UP000297527">
    <property type="component" value="Unassembled WGS sequence"/>
</dbReference>
<accession>A0A4Z1HWI2</accession>
<dbReference type="EMBL" id="PQXN01000124">
    <property type="protein sequence ID" value="TGO53395.1"/>
    <property type="molecule type" value="Genomic_DNA"/>
</dbReference>
<dbReference type="AlphaFoldDB" id="A0A4Z1HWI2"/>
<reference evidence="1 2" key="1">
    <citation type="submission" date="2017-12" db="EMBL/GenBank/DDBJ databases">
        <title>Comparative genomics of Botrytis spp.</title>
        <authorList>
            <person name="Valero-Jimenez C.A."/>
            <person name="Tapia P."/>
            <person name="Veloso J."/>
            <person name="Silva-Moreno E."/>
            <person name="Staats M."/>
            <person name="Valdes J.H."/>
            <person name="Van Kan J.A.L."/>
        </authorList>
    </citation>
    <scope>NUCLEOTIDE SEQUENCE [LARGE SCALE GENOMIC DNA]</scope>
    <source>
        <strain evidence="1 2">MUCL11595</strain>
    </source>
</reference>
<keyword evidence="2" id="KW-1185">Reference proteome</keyword>
<comment type="caution">
    <text evidence="1">The sequence shown here is derived from an EMBL/GenBank/DDBJ whole genome shotgun (WGS) entry which is preliminary data.</text>
</comment>
<organism evidence="1 2">
    <name type="scientific">Botryotinia convoluta</name>
    <dbReference type="NCBI Taxonomy" id="54673"/>
    <lineage>
        <taxon>Eukaryota</taxon>
        <taxon>Fungi</taxon>
        <taxon>Dikarya</taxon>
        <taxon>Ascomycota</taxon>
        <taxon>Pezizomycotina</taxon>
        <taxon>Leotiomycetes</taxon>
        <taxon>Helotiales</taxon>
        <taxon>Sclerotiniaceae</taxon>
        <taxon>Botryotinia</taxon>
    </lineage>
</organism>
<protein>
    <submittedName>
        <fullName evidence="1">Uncharacterized protein</fullName>
    </submittedName>
</protein>
<evidence type="ECO:0000313" key="1">
    <source>
        <dbReference type="EMBL" id="TGO53395.1"/>
    </source>
</evidence>
<evidence type="ECO:0000313" key="2">
    <source>
        <dbReference type="Proteomes" id="UP000297527"/>
    </source>
</evidence>
<sequence length="85" mass="9628">MTSGFVPMSADEKELFKVIVRTSRTPKIVMKKLNADASAKLDQHHEWTEKDIRPYVLRWWSAGDTKANGQVMDSTNDDAVFLAMA</sequence>
<dbReference type="OrthoDB" id="3475220at2759"/>
<proteinExistence type="predicted"/>